<organism evidence="1 2">
    <name type="scientific">Lysinibacillus sphaericus (strain C3-41)</name>
    <dbReference type="NCBI Taxonomy" id="444177"/>
    <lineage>
        <taxon>Bacteria</taxon>
        <taxon>Bacillati</taxon>
        <taxon>Bacillota</taxon>
        <taxon>Bacilli</taxon>
        <taxon>Bacillales</taxon>
        <taxon>Bacillaceae</taxon>
        <taxon>Lysinibacillus</taxon>
    </lineage>
</organism>
<sequence>MIDDIGLYGETYLDNKTIQGRILLMSLSIQQLLENKGITPKPEHLELLKTRWEGMQSLRSHLEGIAIDDADIAVRNIPGGDHIDN</sequence>
<evidence type="ECO:0000313" key="1">
    <source>
        <dbReference type="EMBL" id="ACA38369.1"/>
    </source>
</evidence>
<evidence type="ECO:0000313" key="2">
    <source>
        <dbReference type="Proteomes" id="UP000002164"/>
    </source>
</evidence>
<accession>B1HYA8</accession>
<name>B1HYA8_LYSSC</name>
<dbReference type="EMBL" id="CP000817">
    <property type="protein sequence ID" value="ACA38369.1"/>
    <property type="molecule type" value="Genomic_DNA"/>
</dbReference>
<dbReference type="EnsemblBacteria" id="ACA38369">
    <property type="protein sequence ID" value="ACA38369"/>
    <property type="gene ID" value="Bsph_0751"/>
</dbReference>
<dbReference type="AlphaFoldDB" id="B1HYA8"/>
<dbReference type="KEGG" id="lsp:Bsph_0751"/>
<proteinExistence type="predicted"/>
<protein>
    <submittedName>
        <fullName evidence="1">Uncharacterized protein</fullName>
    </submittedName>
</protein>
<dbReference type="HOGENOM" id="CLU_192195_0_0_9"/>
<reference evidence="1 2" key="1">
    <citation type="journal article" date="2008" name="J. Bacteriol.">
        <title>Complete genome sequence of the mosquitocidal bacterium Bacillus sphaericus C3-41 and comparison with those of closely related Bacillus species.</title>
        <authorList>
            <person name="Hu X."/>
            <person name="Fan W."/>
            <person name="Han B."/>
            <person name="Liu H."/>
            <person name="Zheng D."/>
            <person name="Li Q."/>
            <person name="Dong W."/>
            <person name="Yan J."/>
            <person name="Gao M."/>
            <person name="Berry C."/>
            <person name="Yuan Z."/>
        </authorList>
    </citation>
    <scope>NUCLEOTIDE SEQUENCE [LARGE SCALE GENOMIC DNA]</scope>
    <source>
        <strain evidence="1 2">C3-41</strain>
    </source>
</reference>
<dbReference type="Proteomes" id="UP000002164">
    <property type="component" value="Chromosome"/>
</dbReference>
<gene>
    <name evidence="1" type="ordered locus">Bsph_0751</name>
</gene>